<feature type="transmembrane region" description="Helical" evidence="1">
    <location>
        <begin position="6"/>
        <end position="29"/>
    </location>
</feature>
<comment type="caution">
    <text evidence="2">The sequence shown here is derived from an EMBL/GenBank/DDBJ whole genome shotgun (WGS) entry which is preliminary data.</text>
</comment>
<evidence type="ECO:0000313" key="3">
    <source>
        <dbReference type="Proteomes" id="UP000240243"/>
    </source>
</evidence>
<accession>A0A2P7RB14</accession>
<dbReference type="Proteomes" id="UP000240243">
    <property type="component" value="Unassembled WGS sequence"/>
</dbReference>
<evidence type="ECO:0000313" key="2">
    <source>
        <dbReference type="EMBL" id="PSJ47436.1"/>
    </source>
</evidence>
<feature type="transmembrane region" description="Helical" evidence="1">
    <location>
        <begin position="90"/>
        <end position="107"/>
    </location>
</feature>
<evidence type="ECO:0000256" key="1">
    <source>
        <dbReference type="SAM" id="Phobius"/>
    </source>
</evidence>
<keyword evidence="3" id="KW-1185">Reference proteome</keyword>
<keyword evidence="1" id="KW-1133">Transmembrane helix</keyword>
<dbReference type="InterPro" id="IPR008407">
    <property type="entry name" value="Brnchd-chn_aa_trnsp_AzlD"/>
</dbReference>
<proteinExistence type="predicted"/>
<keyword evidence="1" id="KW-0812">Transmembrane</keyword>
<dbReference type="RefSeq" id="WP_106727850.1">
    <property type="nucleotide sequence ID" value="NZ_PXYG01000001.1"/>
</dbReference>
<dbReference type="Pfam" id="PF05437">
    <property type="entry name" value="AzlD"/>
    <property type="match status" value="1"/>
</dbReference>
<name>A0A2P7RB14_9GAMM</name>
<gene>
    <name evidence="2" type="ORF">C7H85_00945</name>
</gene>
<protein>
    <submittedName>
        <fullName evidence="2">Branched-chain amino acid ABC transporter</fullName>
    </submittedName>
</protein>
<dbReference type="EMBL" id="PXYG01000001">
    <property type="protein sequence ID" value="PSJ47436.1"/>
    <property type="molecule type" value="Genomic_DNA"/>
</dbReference>
<feature type="transmembrane region" description="Helical" evidence="1">
    <location>
        <begin position="41"/>
        <end position="59"/>
    </location>
</feature>
<sequence>MDSTSLWLLFIAIGIGTFAIRLSFIQLHGRGGFNMGRYQKILQLLAPAVLAALSIPAIVFQRDDAMGELSMVQIVAAAVTALLSWYFKGVFWPLLMGMVTFWMMQFYQL</sequence>
<reference evidence="2 3" key="1">
    <citation type="submission" date="2018-03" db="EMBL/GenBank/DDBJ databases">
        <title>The draft genome of Zobellella sp. 59N8.</title>
        <authorList>
            <person name="Liu L."/>
            <person name="Li L."/>
            <person name="Zhang X."/>
            <person name="Liang L."/>
            <person name="Wang T."/>
        </authorList>
    </citation>
    <scope>NUCLEOTIDE SEQUENCE [LARGE SCALE GENOMIC DNA]</scope>
    <source>
        <strain evidence="2 3">59N8</strain>
    </source>
</reference>
<dbReference type="OrthoDB" id="6119856at2"/>
<organism evidence="2 3">
    <name type="scientific">Zobellella endophytica</name>
    <dbReference type="NCBI Taxonomy" id="2116700"/>
    <lineage>
        <taxon>Bacteria</taxon>
        <taxon>Pseudomonadati</taxon>
        <taxon>Pseudomonadota</taxon>
        <taxon>Gammaproteobacteria</taxon>
        <taxon>Aeromonadales</taxon>
        <taxon>Aeromonadaceae</taxon>
        <taxon>Zobellella</taxon>
    </lineage>
</organism>
<keyword evidence="1" id="KW-0472">Membrane</keyword>
<dbReference type="AlphaFoldDB" id="A0A2P7RB14"/>